<dbReference type="EMBL" id="UYSU01032957">
    <property type="protein sequence ID" value="VDL91063.1"/>
    <property type="molecule type" value="Genomic_DNA"/>
</dbReference>
<gene>
    <name evidence="4" type="ORF">SSLN_LOCUS4678</name>
</gene>
<organism evidence="6">
    <name type="scientific">Schistocephalus solidus</name>
    <name type="common">Tapeworm</name>
    <dbReference type="NCBI Taxonomy" id="70667"/>
    <lineage>
        <taxon>Eukaryota</taxon>
        <taxon>Metazoa</taxon>
        <taxon>Spiralia</taxon>
        <taxon>Lophotrochozoa</taxon>
        <taxon>Platyhelminthes</taxon>
        <taxon>Cestoda</taxon>
        <taxon>Eucestoda</taxon>
        <taxon>Diphyllobothriidea</taxon>
        <taxon>Diphyllobothriidae</taxon>
        <taxon>Schistocephalus</taxon>
    </lineage>
</organism>
<dbReference type="OrthoDB" id="8117402at2759"/>
<evidence type="ECO:0000313" key="5">
    <source>
        <dbReference type="Proteomes" id="UP000275846"/>
    </source>
</evidence>
<proteinExistence type="predicted"/>
<reference evidence="4 5" key="2">
    <citation type="submission" date="2018-11" db="EMBL/GenBank/DDBJ databases">
        <authorList>
            <consortium name="Pathogen Informatics"/>
        </authorList>
    </citation>
    <scope>NUCLEOTIDE SEQUENCE [LARGE SCALE GENOMIC DNA]</scope>
    <source>
        <strain evidence="4 5">NST_G2</strain>
    </source>
</reference>
<evidence type="ECO:0000313" key="6">
    <source>
        <dbReference type="WBParaSite" id="SSLN_0000483301-mRNA-1"/>
    </source>
</evidence>
<protein>
    <submittedName>
        <fullName evidence="6">C2H2-type domain-containing protein</fullName>
    </submittedName>
</protein>
<dbReference type="PROSITE" id="PS00028">
    <property type="entry name" value="ZINC_FINGER_C2H2_1"/>
    <property type="match status" value="1"/>
</dbReference>
<accession>A0A183SKD0</accession>
<evidence type="ECO:0000313" key="4">
    <source>
        <dbReference type="EMBL" id="VDL91063.1"/>
    </source>
</evidence>
<dbReference type="WBParaSite" id="SSLN_0000483301-mRNA-1">
    <property type="protein sequence ID" value="SSLN_0000483301-mRNA-1"/>
    <property type="gene ID" value="SSLN_0000483301"/>
</dbReference>
<dbReference type="SUPFAM" id="SSF57667">
    <property type="entry name" value="beta-beta-alpha zinc fingers"/>
    <property type="match status" value="1"/>
</dbReference>
<dbReference type="InterPro" id="IPR036236">
    <property type="entry name" value="Znf_C2H2_sf"/>
</dbReference>
<dbReference type="InterPro" id="IPR013087">
    <property type="entry name" value="Znf_C2H2_type"/>
</dbReference>
<sequence length="156" mass="16776">MHEHRLGTVHYLCNRDSVSQARSLRDYTVSYTSQPPMMTHPVLAYPTTTTTPTTDNNCIDAPPPTISDTIISSPTLAMITGTNITRPTPATSVATSDYLPPATSNTPATRSTSDGESVLTCPHCDRTFTSGIGLVDHLRIHRTETGELVPVAPNTP</sequence>
<reference evidence="6" key="1">
    <citation type="submission" date="2016-06" db="UniProtKB">
        <authorList>
            <consortium name="WormBaseParasite"/>
        </authorList>
    </citation>
    <scope>IDENTIFICATION</scope>
</reference>
<dbReference type="SMART" id="SM00355">
    <property type="entry name" value="ZnF_C2H2"/>
    <property type="match status" value="1"/>
</dbReference>
<feature type="region of interest" description="Disordered" evidence="2">
    <location>
        <begin position="90"/>
        <end position="118"/>
    </location>
</feature>
<evidence type="ECO:0000256" key="2">
    <source>
        <dbReference type="SAM" id="MobiDB-lite"/>
    </source>
</evidence>
<dbReference type="GO" id="GO:0008270">
    <property type="term" value="F:zinc ion binding"/>
    <property type="evidence" value="ECO:0007669"/>
    <property type="project" value="UniProtKB-KW"/>
</dbReference>
<keyword evidence="1" id="KW-0862">Zinc</keyword>
<evidence type="ECO:0000259" key="3">
    <source>
        <dbReference type="PROSITE" id="PS50157"/>
    </source>
</evidence>
<keyword evidence="1" id="KW-0863">Zinc-finger</keyword>
<keyword evidence="5" id="KW-1185">Reference proteome</keyword>
<name>A0A183SKD0_SCHSO</name>
<evidence type="ECO:0000256" key="1">
    <source>
        <dbReference type="PROSITE-ProRule" id="PRU00042"/>
    </source>
</evidence>
<dbReference type="PROSITE" id="PS50157">
    <property type="entry name" value="ZINC_FINGER_C2H2_2"/>
    <property type="match status" value="1"/>
</dbReference>
<dbReference type="AlphaFoldDB" id="A0A183SKD0"/>
<feature type="domain" description="C2H2-type" evidence="3">
    <location>
        <begin position="119"/>
        <end position="146"/>
    </location>
</feature>
<feature type="compositionally biased region" description="Polar residues" evidence="2">
    <location>
        <begin position="102"/>
        <end position="115"/>
    </location>
</feature>
<keyword evidence="1" id="KW-0479">Metal-binding</keyword>
<dbReference type="Proteomes" id="UP000275846">
    <property type="component" value="Unassembled WGS sequence"/>
</dbReference>
<dbReference type="Gene3D" id="3.30.160.60">
    <property type="entry name" value="Classic Zinc Finger"/>
    <property type="match status" value="1"/>
</dbReference>